<accession>A0ABQ9V9C0</accession>
<evidence type="ECO:0000256" key="1">
    <source>
        <dbReference type="ARBA" id="ARBA00022741"/>
    </source>
</evidence>
<organism evidence="3 4">
    <name type="scientific">Saguinus oedipus</name>
    <name type="common">Cotton-top tamarin</name>
    <name type="synonym">Oedipomidas oedipus</name>
    <dbReference type="NCBI Taxonomy" id="9490"/>
    <lineage>
        <taxon>Eukaryota</taxon>
        <taxon>Metazoa</taxon>
        <taxon>Chordata</taxon>
        <taxon>Craniata</taxon>
        <taxon>Vertebrata</taxon>
        <taxon>Euteleostomi</taxon>
        <taxon>Mammalia</taxon>
        <taxon>Eutheria</taxon>
        <taxon>Euarchontoglires</taxon>
        <taxon>Primates</taxon>
        <taxon>Haplorrhini</taxon>
        <taxon>Platyrrhini</taxon>
        <taxon>Cebidae</taxon>
        <taxon>Callitrichinae</taxon>
        <taxon>Saguinus</taxon>
    </lineage>
</organism>
<dbReference type="Gene3D" id="3.40.50.300">
    <property type="entry name" value="P-loop containing nucleotide triphosphate hydrolases"/>
    <property type="match status" value="1"/>
</dbReference>
<keyword evidence="1" id="KW-0547">Nucleotide-binding</keyword>
<comment type="caution">
    <text evidence="3">The sequence shown here is derived from an EMBL/GenBank/DDBJ whole genome shotgun (WGS) entry which is preliminary data.</text>
</comment>
<dbReference type="InterPro" id="IPR027417">
    <property type="entry name" value="P-loop_NTPase"/>
</dbReference>
<protein>
    <submittedName>
        <fullName evidence="3">Multidrug resistance-associated protein 6</fullName>
    </submittedName>
</protein>
<dbReference type="PANTHER" id="PTHR24223">
    <property type="entry name" value="ATP-BINDING CASSETTE SUB-FAMILY C"/>
    <property type="match status" value="1"/>
</dbReference>
<evidence type="ECO:0000313" key="3">
    <source>
        <dbReference type="EMBL" id="KAK2105278.1"/>
    </source>
</evidence>
<dbReference type="Proteomes" id="UP001266305">
    <property type="component" value="Unassembled WGS sequence"/>
</dbReference>
<dbReference type="PANTHER" id="PTHR24223:SF339">
    <property type="entry name" value="ATP-BINDING CASSETTE SUB-FAMILY C MEMBER 6"/>
    <property type="match status" value="1"/>
</dbReference>
<dbReference type="SUPFAM" id="SSF52540">
    <property type="entry name" value="P-loop containing nucleoside triphosphate hydrolases"/>
    <property type="match status" value="1"/>
</dbReference>
<name>A0ABQ9V9C0_SAGOE</name>
<evidence type="ECO:0000256" key="2">
    <source>
        <dbReference type="ARBA" id="ARBA00022840"/>
    </source>
</evidence>
<proteinExistence type="predicted"/>
<dbReference type="EMBL" id="JASSZA010000007">
    <property type="protein sequence ID" value="KAK2105278.1"/>
    <property type="molecule type" value="Genomic_DNA"/>
</dbReference>
<dbReference type="InterPro" id="IPR050173">
    <property type="entry name" value="ABC_transporter_C-like"/>
</dbReference>
<reference evidence="3 4" key="1">
    <citation type="submission" date="2023-05" db="EMBL/GenBank/DDBJ databases">
        <title>B98-5 Cell Line De Novo Hybrid Assembly: An Optical Mapping Approach.</title>
        <authorList>
            <person name="Kananen K."/>
            <person name="Auerbach J.A."/>
            <person name="Kautto E."/>
            <person name="Blachly J.S."/>
        </authorList>
    </citation>
    <scope>NUCLEOTIDE SEQUENCE [LARGE SCALE GENOMIC DNA]</scope>
    <source>
        <strain evidence="3">B95-8</strain>
        <tissue evidence="3">Cell line</tissue>
    </source>
</reference>
<keyword evidence="4" id="KW-1185">Reference proteome</keyword>
<evidence type="ECO:0000313" key="4">
    <source>
        <dbReference type="Proteomes" id="UP001266305"/>
    </source>
</evidence>
<sequence length="94" mass="10525">MCPDDRRHESLRGPKQQLSLTWAAYRKAAVYLMDNPLVGLDTHITQHIFNQVIGPGGLLQGTTQTLVTHTLHILPQVDWIVVLADRVIIEMGSN</sequence>
<gene>
    <name evidence="3" type="primary">ABCC6_4</name>
    <name evidence="3" type="ORF">P7K49_014792</name>
</gene>
<keyword evidence="2" id="KW-0067">ATP-binding</keyword>